<evidence type="ECO:0000313" key="2">
    <source>
        <dbReference type="EMBL" id="ADL34273.1"/>
    </source>
</evidence>
<evidence type="ECO:0000259" key="1">
    <source>
        <dbReference type="Pfam" id="PF13349"/>
    </source>
</evidence>
<protein>
    <recommendedName>
        <fullName evidence="1">DUF4097 domain-containing protein</fullName>
    </recommendedName>
</protein>
<dbReference type="Proteomes" id="UP000001299">
    <property type="component" value="Chromosome 1"/>
</dbReference>
<dbReference type="EMBL" id="CP001810">
    <property type="protein sequence ID" value="ADL34273.1"/>
    <property type="molecule type" value="Genomic_DNA"/>
</dbReference>
<name>E0RV03_BUTPB</name>
<reference evidence="2 3" key="1">
    <citation type="journal article" date="2010" name="PLoS ONE">
        <title>The glycobiome of the rumen bacterium Butyrivibrio proteoclasticus B316(T) highlights adaptation to a polysaccharide-rich environment.</title>
        <authorList>
            <person name="Kelly W.J."/>
            <person name="Leahy S.C."/>
            <person name="Altermann E."/>
            <person name="Yeoman C.J."/>
            <person name="Dunne J.C."/>
            <person name="Kong Z."/>
            <person name="Pacheco D.M."/>
            <person name="Li D."/>
            <person name="Noel S.J."/>
            <person name="Moon C.D."/>
            <person name="Cookson A.L."/>
            <person name="Attwood G.T."/>
        </authorList>
    </citation>
    <scope>NUCLEOTIDE SEQUENCE [LARGE SCALE GENOMIC DNA]</scope>
    <source>
        <strain evidence="3">ATCC 51982 / DSM 14932 / B316</strain>
    </source>
</reference>
<dbReference type="STRING" id="515622.bpr_I1536"/>
<proteinExistence type="predicted"/>
<sequence>MKNLLSFVLVIVTIAAVCYGVYKYLLPQDNKTEYQQDFGTSAENITISASLLNLEVKEGDSFAVEYEGSEKLCPECTYDENSKTFSIIQPEYKPKKRQISDENELTVYIPRNAEINVFKLVNAIGDTDLGHLKAKEVKLVIDLGSVKSEKIETGKLRVEANLGDVKIDECSCKDIDIVANLGNVEIGVDGDIKNYSIGASASLGDIEIGSDKYSNNYVQTGSEGSIKIKCSLGNVKIK</sequence>
<gene>
    <name evidence="2" type="ordered locus">bpr_I1536</name>
</gene>
<organism evidence="2 3">
    <name type="scientific">Butyrivibrio proteoclasticus (strain ATCC 51982 / DSM 14932 / B316)</name>
    <name type="common">Clostridium proteoclasticum</name>
    <dbReference type="NCBI Taxonomy" id="515622"/>
    <lineage>
        <taxon>Bacteria</taxon>
        <taxon>Bacillati</taxon>
        <taxon>Bacillota</taxon>
        <taxon>Clostridia</taxon>
        <taxon>Lachnospirales</taxon>
        <taxon>Lachnospiraceae</taxon>
        <taxon>Butyrivibrio</taxon>
    </lineage>
</organism>
<dbReference type="KEGG" id="bpb:bpr_I1536"/>
<feature type="domain" description="DUF4097" evidence="1">
    <location>
        <begin position="43"/>
        <end position="230"/>
    </location>
</feature>
<dbReference type="InterPro" id="IPR025164">
    <property type="entry name" value="Toastrack_DUF4097"/>
</dbReference>
<dbReference type="Pfam" id="PF13349">
    <property type="entry name" value="DUF4097"/>
    <property type="match status" value="1"/>
</dbReference>
<dbReference type="RefSeq" id="WP_013280927.1">
    <property type="nucleotide sequence ID" value="NC_014387.1"/>
</dbReference>
<evidence type="ECO:0000313" key="3">
    <source>
        <dbReference type="Proteomes" id="UP000001299"/>
    </source>
</evidence>
<dbReference type="HOGENOM" id="CLU_1164168_0_0_9"/>
<keyword evidence="3" id="KW-1185">Reference proteome</keyword>
<dbReference type="AlphaFoldDB" id="E0RV03"/>
<dbReference type="eggNOG" id="COG3595">
    <property type="taxonomic scope" value="Bacteria"/>
</dbReference>
<accession>E0RV03</accession>